<reference evidence="1 2" key="1">
    <citation type="submission" date="2021-03" db="EMBL/GenBank/DDBJ databases">
        <title>novel species isolated from a fishpond in China.</title>
        <authorList>
            <person name="Lu H."/>
            <person name="Cai Z."/>
        </authorList>
    </citation>
    <scope>NUCLEOTIDE SEQUENCE [LARGE SCALE GENOMIC DNA]</scope>
    <source>
        <strain evidence="1 2">JCM 31546</strain>
    </source>
</reference>
<organism evidence="1 2">
    <name type="scientific">Algoriphagus aestuariicola</name>
    <dbReference type="NCBI Taxonomy" id="1852016"/>
    <lineage>
        <taxon>Bacteria</taxon>
        <taxon>Pseudomonadati</taxon>
        <taxon>Bacteroidota</taxon>
        <taxon>Cytophagia</taxon>
        <taxon>Cytophagales</taxon>
        <taxon>Cyclobacteriaceae</taxon>
        <taxon>Algoriphagus</taxon>
    </lineage>
</organism>
<dbReference type="Proteomes" id="UP000664698">
    <property type="component" value="Unassembled WGS sequence"/>
</dbReference>
<gene>
    <name evidence="1" type="ORF">J0A67_12510</name>
</gene>
<accession>A0ABS3BTM0</accession>
<proteinExistence type="predicted"/>
<name>A0ABS3BTM0_9BACT</name>
<evidence type="ECO:0000313" key="1">
    <source>
        <dbReference type="EMBL" id="MBN7801690.1"/>
    </source>
</evidence>
<dbReference type="EMBL" id="JAFKCW010000002">
    <property type="protein sequence ID" value="MBN7801690.1"/>
    <property type="molecule type" value="Genomic_DNA"/>
</dbReference>
<evidence type="ECO:0000313" key="2">
    <source>
        <dbReference type="Proteomes" id="UP000664698"/>
    </source>
</evidence>
<dbReference type="RefSeq" id="WP_206569663.1">
    <property type="nucleotide sequence ID" value="NZ_JAFKCW010000002.1"/>
</dbReference>
<keyword evidence="2" id="KW-1185">Reference proteome</keyword>
<sequence length="208" mass="23794">MELNIPHTFRLEFPEDLIQGFYCKVLSETFQPESPKSSFCPGDIVPTLVTADLFKTLNWLQSESLQNSPDLEFPGIPLLLFSRAFSTGHLLFHYDGTSNSTELIRNFISLFGNLVQNSKATIISPSFIPKSKIREEQEVIQLVASSVAETSFIKFNFTRIGDFWSYGMKHGCTLLVTSRHYQEDLLRLLLQFFDRKAINHPLSFYLSV</sequence>
<comment type="caution">
    <text evidence="1">The sequence shown here is derived from an EMBL/GenBank/DDBJ whole genome shotgun (WGS) entry which is preliminary data.</text>
</comment>
<protein>
    <submittedName>
        <fullName evidence="1">Uncharacterized protein</fullName>
    </submittedName>
</protein>